<accession>A0ABN4Z9X5</accession>
<dbReference type="RefSeq" id="WP_088016832.1">
    <property type="nucleotide sequence ID" value="NZ_JBNILP010000013.1"/>
</dbReference>
<name>A0ABN4Z9X5_9BACI</name>
<reference evidence="1 2" key="1">
    <citation type="submission" date="2017-04" db="EMBL/GenBank/DDBJ databases">
        <title>Complete Genome Sequence of the Bacillus horikoshii 20a strain from Cuatro Cienegas, Coahuila, Mexico.</title>
        <authorList>
            <person name="Zarza E."/>
            <person name="Alcaraz L.D."/>
            <person name="Aguilar-Salinas B."/>
            <person name="Islas A."/>
            <person name="Olmedo-Alvarez G."/>
        </authorList>
    </citation>
    <scope>NUCLEOTIDE SEQUENCE [LARGE SCALE GENOMIC DNA]</scope>
    <source>
        <strain evidence="1 2">20a</strain>
    </source>
</reference>
<dbReference type="EMBL" id="CP020880">
    <property type="protein sequence ID" value="ART74869.1"/>
    <property type="molecule type" value="Genomic_DNA"/>
</dbReference>
<proteinExistence type="predicted"/>
<protein>
    <submittedName>
        <fullName evidence="1">Uncharacterized protein</fullName>
    </submittedName>
</protein>
<evidence type="ECO:0000313" key="2">
    <source>
        <dbReference type="Proteomes" id="UP000195573"/>
    </source>
</evidence>
<keyword evidence="2" id="KW-1185">Reference proteome</keyword>
<sequence length="67" mass="7792">MKRMLMEKEINETVAYVVDRFLQAGLKYNHLLAITRTMTSDFGVSSEKEAEKLVKNYLTSLNHPYSH</sequence>
<dbReference type="Proteomes" id="UP000195573">
    <property type="component" value="Chromosome"/>
</dbReference>
<evidence type="ECO:0000313" key="1">
    <source>
        <dbReference type="EMBL" id="ART74869.1"/>
    </source>
</evidence>
<gene>
    <name evidence="1" type="ORF">B4U37_01865</name>
</gene>
<organism evidence="1 2">
    <name type="scientific">Sutcliffiella horikoshii</name>
    <dbReference type="NCBI Taxonomy" id="79883"/>
    <lineage>
        <taxon>Bacteria</taxon>
        <taxon>Bacillati</taxon>
        <taxon>Bacillota</taxon>
        <taxon>Bacilli</taxon>
        <taxon>Bacillales</taxon>
        <taxon>Bacillaceae</taxon>
        <taxon>Sutcliffiella</taxon>
    </lineage>
</organism>